<dbReference type="InterPro" id="IPR049918">
    <property type="entry name" value="HxsD-rel"/>
</dbReference>
<dbReference type="EMBL" id="JANGBO010000003">
    <property type="protein sequence ID" value="MCQ5061315.1"/>
    <property type="molecule type" value="Genomic_DNA"/>
</dbReference>
<organism evidence="1 2">
    <name type="scientific">Faecalibacillus intestinalis</name>
    <dbReference type="NCBI Taxonomy" id="1982626"/>
    <lineage>
        <taxon>Bacteria</taxon>
        <taxon>Bacillati</taxon>
        <taxon>Bacillota</taxon>
        <taxon>Erysipelotrichia</taxon>
        <taxon>Erysipelotrichales</taxon>
        <taxon>Coprobacillaceae</taxon>
        <taxon>Faecalibacillus</taxon>
    </lineage>
</organism>
<proteinExistence type="predicted"/>
<reference evidence="1" key="1">
    <citation type="submission" date="2022-06" db="EMBL/GenBank/DDBJ databases">
        <title>Isolation of gut microbiota from human fecal samples.</title>
        <authorList>
            <person name="Pamer E.G."/>
            <person name="Barat B."/>
            <person name="Waligurski E."/>
            <person name="Medina S."/>
            <person name="Paddock L."/>
            <person name="Mostad J."/>
        </authorList>
    </citation>
    <scope>NUCLEOTIDE SEQUENCE</scope>
    <source>
        <strain evidence="1">DFI.6.24</strain>
    </source>
</reference>
<gene>
    <name evidence="1" type="ORF">NE542_05610</name>
</gene>
<protein>
    <submittedName>
        <fullName evidence="1">HxsD-like protein</fullName>
    </submittedName>
</protein>
<name>A0AAP2UGL3_9FIRM</name>
<dbReference type="AlphaFoldDB" id="A0AAP2UGL3"/>
<evidence type="ECO:0000313" key="1">
    <source>
        <dbReference type="EMBL" id="MCQ5061315.1"/>
    </source>
</evidence>
<comment type="caution">
    <text evidence="1">The sequence shown here is derived from an EMBL/GenBank/DDBJ whole genome shotgun (WGS) entry which is preliminary data.</text>
</comment>
<dbReference type="Proteomes" id="UP001204814">
    <property type="component" value="Unassembled WGS sequence"/>
</dbReference>
<sequence length="67" mass="8011">MKNRLCLNKEIYCIDNIKQAVVDYQKIASIDVCEDEKHFYCDFKETLYDVDLTINEFENYVIGSMFK</sequence>
<dbReference type="RefSeq" id="WP_118632715.1">
    <property type="nucleotide sequence ID" value="NZ_JAJDKX010000010.1"/>
</dbReference>
<accession>A0AAP2UGL3</accession>
<dbReference type="NCBIfam" id="NF038315">
    <property type="entry name" value="HxsD_rel"/>
    <property type="match status" value="1"/>
</dbReference>
<evidence type="ECO:0000313" key="2">
    <source>
        <dbReference type="Proteomes" id="UP001204814"/>
    </source>
</evidence>